<organism evidence="1 2">
    <name type="scientific">Trichinella nelsoni</name>
    <dbReference type="NCBI Taxonomy" id="6336"/>
    <lineage>
        <taxon>Eukaryota</taxon>
        <taxon>Metazoa</taxon>
        <taxon>Ecdysozoa</taxon>
        <taxon>Nematoda</taxon>
        <taxon>Enoplea</taxon>
        <taxon>Dorylaimia</taxon>
        <taxon>Trichinellida</taxon>
        <taxon>Trichinellidae</taxon>
        <taxon>Trichinella</taxon>
    </lineage>
</organism>
<comment type="caution">
    <text evidence="1">The sequence shown here is derived from an EMBL/GenBank/DDBJ whole genome shotgun (WGS) entry which is preliminary data.</text>
</comment>
<evidence type="ECO:0008006" key="3">
    <source>
        <dbReference type="Google" id="ProtNLM"/>
    </source>
</evidence>
<evidence type="ECO:0000313" key="1">
    <source>
        <dbReference type="EMBL" id="KRX19961.1"/>
    </source>
</evidence>
<reference evidence="1 2" key="1">
    <citation type="submission" date="2015-01" db="EMBL/GenBank/DDBJ databases">
        <title>Evolution of Trichinella species and genotypes.</title>
        <authorList>
            <person name="Korhonen P.K."/>
            <person name="Edoardo P."/>
            <person name="Giuseppe L.R."/>
            <person name="Gasser R.B."/>
        </authorList>
    </citation>
    <scope>NUCLEOTIDE SEQUENCE [LARGE SCALE GENOMIC DNA]</scope>
    <source>
        <strain evidence="1">ISS37</strain>
    </source>
</reference>
<keyword evidence="2" id="KW-1185">Reference proteome</keyword>
<sequence length="70" mass="8138">MDRYFTSYYIVQHFLDHGLTAFGTVFAHRRDVPACLRKAARRDFLPDITLISYVPRKKSNVLLMTSCDAK</sequence>
<evidence type="ECO:0000313" key="2">
    <source>
        <dbReference type="Proteomes" id="UP000054630"/>
    </source>
</evidence>
<dbReference type="EMBL" id="JYDL01000053">
    <property type="protein sequence ID" value="KRX19961.1"/>
    <property type="molecule type" value="Genomic_DNA"/>
</dbReference>
<gene>
    <name evidence="1" type="ORF">T07_11861</name>
</gene>
<name>A0A0V0RZV0_9BILA</name>
<accession>A0A0V0RZV0</accession>
<protein>
    <recommendedName>
        <fullName evidence="3">PiggyBac transposable element-derived protein domain-containing protein</fullName>
    </recommendedName>
</protein>
<proteinExistence type="predicted"/>
<dbReference type="Proteomes" id="UP000054630">
    <property type="component" value="Unassembled WGS sequence"/>
</dbReference>
<dbReference type="AlphaFoldDB" id="A0A0V0RZV0"/>